<dbReference type="PANTHER" id="PTHR33121:SF70">
    <property type="entry name" value="SIGNALING PROTEIN YKOW"/>
    <property type="match status" value="1"/>
</dbReference>
<dbReference type="InterPro" id="IPR035919">
    <property type="entry name" value="EAL_sf"/>
</dbReference>
<evidence type="ECO:0000259" key="8">
    <source>
        <dbReference type="PROSITE" id="PS50887"/>
    </source>
</evidence>
<keyword evidence="2" id="KW-1003">Cell membrane</keyword>
<dbReference type="GO" id="GO:0071111">
    <property type="term" value="F:cyclic-guanylate-specific phosphodiesterase activity"/>
    <property type="evidence" value="ECO:0007669"/>
    <property type="project" value="InterPro"/>
</dbReference>
<dbReference type="SMART" id="SM00267">
    <property type="entry name" value="GGDEF"/>
    <property type="match status" value="1"/>
</dbReference>
<dbReference type="EMBL" id="DXIE01000022">
    <property type="protein sequence ID" value="HIV61828.1"/>
    <property type="molecule type" value="Genomic_DNA"/>
</dbReference>
<dbReference type="InterPro" id="IPR001633">
    <property type="entry name" value="EAL_dom"/>
</dbReference>
<gene>
    <name evidence="9" type="ORF">H9746_03135</name>
</gene>
<evidence type="ECO:0000256" key="4">
    <source>
        <dbReference type="ARBA" id="ARBA00022989"/>
    </source>
</evidence>
<feature type="domain" description="EAL" evidence="7">
    <location>
        <begin position="498"/>
        <end position="754"/>
    </location>
</feature>
<dbReference type="SUPFAM" id="SSF141868">
    <property type="entry name" value="EAL domain-like"/>
    <property type="match status" value="1"/>
</dbReference>
<evidence type="ECO:0000313" key="10">
    <source>
        <dbReference type="Proteomes" id="UP000886808"/>
    </source>
</evidence>
<evidence type="ECO:0000256" key="2">
    <source>
        <dbReference type="ARBA" id="ARBA00022475"/>
    </source>
</evidence>
<dbReference type="NCBIfam" id="TIGR00254">
    <property type="entry name" value="GGDEF"/>
    <property type="match status" value="1"/>
</dbReference>
<dbReference type="InterPro" id="IPR000160">
    <property type="entry name" value="GGDEF_dom"/>
</dbReference>
<feature type="domain" description="GGDEF" evidence="8">
    <location>
        <begin position="356"/>
        <end position="489"/>
    </location>
</feature>
<dbReference type="CDD" id="cd18773">
    <property type="entry name" value="PDC1_HK_sensor"/>
    <property type="match status" value="1"/>
</dbReference>
<comment type="subcellular location">
    <subcellularLocation>
        <location evidence="1">Cell membrane</location>
        <topology evidence="1">Multi-pass membrane protein</topology>
    </subcellularLocation>
</comment>
<dbReference type="PROSITE" id="PS50883">
    <property type="entry name" value="EAL"/>
    <property type="match status" value="1"/>
</dbReference>
<evidence type="ECO:0000259" key="7">
    <source>
        <dbReference type="PROSITE" id="PS50883"/>
    </source>
</evidence>
<dbReference type="AlphaFoldDB" id="A0A9D1THG7"/>
<dbReference type="SUPFAM" id="SSF55073">
    <property type="entry name" value="Nucleotide cyclase"/>
    <property type="match status" value="1"/>
</dbReference>
<dbReference type="Pfam" id="PF02743">
    <property type="entry name" value="dCache_1"/>
    <property type="match status" value="1"/>
</dbReference>
<accession>A0A9D1THG7</accession>
<dbReference type="PROSITE" id="PS50887">
    <property type="entry name" value="GGDEF"/>
    <property type="match status" value="1"/>
</dbReference>
<dbReference type="InterPro" id="IPR029787">
    <property type="entry name" value="Nucleotide_cyclase"/>
</dbReference>
<dbReference type="Gene3D" id="3.20.20.450">
    <property type="entry name" value="EAL domain"/>
    <property type="match status" value="1"/>
</dbReference>
<sequence length="758" mass="86984">MNEVKLKNSIKRITIFFVITSFLIFAFGIVASHSLTLVFKDTVSRQVKSQVQEYKTDINRKIQSSLQTLYILRSFFVSDEYINTETFQAGLYESNNQSNFIRMAYFDSEGLGIRVKTNGDIEKNINLDDINENAREVIAQAYNGENAISDVYYDSSLQQSVIAYAVPVKNGNEIKGVLAASQSVKILSCIMDRQSILSDEGIVMVVNSKGEVLSGSTKPLMENINNINDLTDISDEKKQEMLLSIADLKASNISITVNDSSYYAGIEPVNIRDWSIIVVDSDIGLNGSIYQNMNITRVTTIISLILAIICILYGYKQIKKNNNQLLKLAYYDSLTGAYNMEKFNMLLDDVWHKDDKKSAVVAINIRQFKFINEIFGSDMANKLLCHIKNLLDDNINENEFFCRENADLFFIFMHEDEPQKIIERINSLIHKINGIILEKHPKYPISIYSGVAFLSYCNDEREQLITRVMFALNRAKLNGKSNKIVFYDSELHKTEQLQNYIESHMNQALVDKEFKLFLQPKINLKNGDLYGAEALVRWITNDNKMIFPDQFIPLFEENGFCTKLDLYMVDEACKQLRNWIDKGYKPINIAVNQSKLLFYEEKYVEHLCYITQKHNIEPSLITIEILEGLALNNVNDINDKIARLKKYGFKISMDDFGSGYSSLNTLGNLDIDELKIDKNFLMIASETNGHRQKIIMGQIIALAKKMNMYTVVEGVETKENEQMIKELGCDFGQGYYYSRPINAKEFGEKYMKERKQNE</sequence>
<dbReference type="Proteomes" id="UP000886808">
    <property type="component" value="Unassembled WGS sequence"/>
</dbReference>
<dbReference type="GO" id="GO:0005886">
    <property type="term" value="C:plasma membrane"/>
    <property type="evidence" value="ECO:0007669"/>
    <property type="project" value="UniProtKB-SubCell"/>
</dbReference>
<comment type="caution">
    <text evidence="9">The sequence shown here is derived from an EMBL/GenBank/DDBJ whole genome shotgun (WGS) entry which is preliminary data.</text>
</comment>
<dbReference type="InterPro" id="IPR033479">
    <property type="entry name" value="dCache_1"/>
</dbReference>
<reference evidence="9" key="1">
    <citation type="journal article" date="2021" name="PeerJ">
        <title>Extensive microbial diversity within the chicken gut microbiome revealed by metagenomics and culture.</title>
        <authorList>
            <person name="Gilroy R."/>
            <person name="Ravi A."/>
            <person name="Getino M."/>
            <person name="Pursley I."/>
            <person name="Horton D.L."/>
            <person name="Alikhan N.F."/>
            <person name="Baker D."/>
            <person name="Gharbi K."/>
            <person name="Hall N."/>
            <person name="Watson M."/>
            <person name="Adriaenssens E.M."/>
            <person name="Foster-Nyarko E."/>
            <person name="Jarju S."/>
            <person name="Secka A."/>
            <person name="Antonio M."/>
            <person name="Oren A."/>
            <person name="Chaudhuri R.R."/>
            <person name="La Ragione R."/>
            <person name="Hildebrand F."/>
            <person name="Pallen M.J."/>
        </authorList>
    </citation>
    <scope>NUCLEOTIDE SEQUENCE</scope>
    <source>
        <strain evidence="9">CHK193-4272</strain>
    </source>
</reference>
<evidence type="ECO:0000313" key="9">
    <source>
        <dbReference type="EMBL" id="HIV61828.1"/>
    </source>
</evidence>
<keyword evidence="3 6" id="KW-0812">Transmembrane</keyword>
<evidence type="ECO:0000256" key="5">
    <source>
        <dbReference type="ARBA" id="ARBA00023136"/>
    </source>
</evidence>
<dbReference type="Pfam" id="PF00563">
    <property type="entry name" value="EAL"/>
    <property type="match status" value="1"/>
</dbReference>
<dbReference type="CDD" id="cd01949">
    <property type="entry name" value="GGDEF"/>
    <property type="match status" value="1"/>
</dbReference>
<dbReference type="Pfam" id="PF00990">
    <property type="entry name" value="GGDEF"/>
    <property type="match status" value="1"/>
</dbReference>
<keyword evidence="4 6" id="KW-1133">Transmembrane helix</keyword>
<feature type="transmembrane region" description="Helical" evidence="6">
    <location>
        <begin position="15"/>
        <end position="39"/>
    </location>
</feature>
<organism evidence="9 10">
    <name type="scientific">Candidatus Butyricicoccus avistercoris</name>
    <dbReference type="NCBI Taxonomy" id="2838518"/>
    <lineage>
        <taxon>Bacteria</taxon>
        <taxon>Bacillati</taxon>
        <taxon>Bacillota</taxon>
        <taxon>Clostridia</taxon>
        <taxon>Eubacteriales</taxon>
        <taxon>Butyricicoccaceae</taxon>
        <taxon>Butyricicoccus</taxon>
    </lineage>
</organism>
<name>A0A9D1THG7_9FIRM</name>
<evidence type="ECO:0000256" key="3">
    <source>
        <dbReference type="ARBA" id="ARBA00022692"/>
    </source>
</evidence>
<protein>
    <submittedName>
        <fullName evidence="9">EAL domain-containing protein</fullName>
    </submittedName>
</protein>
<evidence type="ECO:0000256" key="6">
    <source>
        <dbReference type="SAM" id="Phobius"/>
    </source>
</evidence>
<dbReference type="PANTHER" id="PTHR33121">
    <property type="entry name" value="CYCLIC DI-GMP PHOSPHODIESTERASE PDEF"/>
    <property type="match status" value="1"/>
</dbReference>
<dbReference type="InterPro" id="IPR050706">
    <property type="entry name" value="Cyclic-di-GMP_PDE-like"/>
</dbReference>
<dbReference type="SMART" id="SM00052">
    <property type="entry name" value="EAL"/>
    <property type="match status" value="1"/>
</dbReference>
<dbReference type="Gene3D" id="3.30.70.270">
    <property type="match status" value="1"/>
</dbReference>
<proteinExistence type="predicted"/>
<keyword evidence="5 6" id="KW-0472">Membrane</keyword>
<dbReference type="Gene3D" id="3.30.450.20">
    <property type="entry name" value="PAS domain"/>
    <property type="match status" value="1"/>
</dbReference>
<reference evidence="9" key="2">
    <citation type="submission" date="2021-04" db="EMBL/GenBank/DDBJ databases">
        <authorList>
            <person name="Gilroy R."/>
        </authorList>
    </citation>
    <scope>NUCLEOTIDE SEQUENCE</scope>
    <source>
        <strain evidence="9">CHK193-4272</strain>
    </source>
</reference>
<dbReference type="CDD" id="cd01948">
    <property type="entry name" value="EAL"/>
    <property type="match status" value="1"/>
</dbReference>
<dbReference type="InterPro" id="IPR043128">
    <property type="entry name" value="Rev_trsase/Diguanyl_cyclase"/>
</dbReference>
<evidence type="ECO:0000256" key="1">
    <source>
        <dbReference type="ARBA" id="ARBA00004651"/>
    </source>
</evidence>
<feature type="transmembrane region" description="Helical" evidence="6">
    <location>
        <begin position="295"/>
        <end position="315"/>
    </location>
</feature>